<organism evidence="1 2">
    <name type="scientific">Methylocapsa palsarum</name>
    <dbReference type="NCBI Taxonomy" id="1612308"/>
    <lineage>
        <taxon>Bacteria</taxon>
        <taxon>Pseudomonadati</taxon>
        <taxon>Pseudomonadota</taxon>
        <taxon>Alphaproteobacteria</taxon>
        <taxon>Hyphomicrobiales</taxon>
        <taxon>Beijerinckiaceae</taxon>
        <taxon>Methylocapsa</taxon>
    </lineage>
</organism>
<dbReference type="STRING" id="1612308.SAMN05444581_1066"/>
<dbReference type="AlphaFoldDB" id="A0A1I3YLB4"/>
<evidence type="ECO:0000313" key="2">
    <source>
        <dbReference type="Proteomes" id="UP000198755"/>
    </source>
</evidence>
<keyword evidence="2" id="KW-1185">Reference proteome</keyword>
<protein>
    <submittedName>
        <fullName evidence="1">Uncharacterized protein</fullName>
    </submittedName>
</protein>
<dbReference type="RefSeq" id="WP_139223560.1">
    <property type="nucleotide sequence ID" value="NZ_FOSN01000006.1"/>
</dbReference>
<sequence length="65" mass="6867">MKLGDGPAGPGEGPHVPLMCLIKDGLLFGHGVLLAKMDEDGLCIEDDRILRLLAIAQGRSSAIRD</sequence>
<name>A0A1I3YLB4_9HYPH</name>
<gene>
    <name evidence="1" type="ORF">SAMN05444581_1066</name>
</gene>
<proteinExistence type="predicted"/>
<evidence type="ECO:0000313" key="1">
    <source>
        <dbReference type="EMBL" id="SFK32149.1"/>
    </source>
</evidence>
<reference evidence="1 2" key="1">
    <citation type="submission" date="2016-10" db="EMBL/GenBank/DDBJ databases">
        <authorList>
            <person name="de Groot N.N."/>
        </authorList>
    </citation>
    <scope>NUCLEOTIDE SEQUENCE [LARGE SCALE GENOMIC DNA]</scope>
    <source>
        <strain evidence="1 2">NE2</strain>
    </source>
</reference>
<dbReference type="Proteomes" id="UP000198755">
    <property type="component" value="Unassembled WGS sequence"/>
</dbReference>
<dbReference type="EMBL" id="FOSN01000006">
    <property type="protein sequence ID" value="SFK32149.1"/>
    <property type="molecule type" value="Genomic_DNA"/>
</dbReference>
<accession>A0A1I3YLB4</accession>